<evidence type="ECO:0000313" key="2">
    <source>
        <dbReference type="Proteomes" id="UP000249915"/>
    </source>
</evidence>
<sequence>MTDEYRGSGGAVGPPWSVDVLADLHAGVLDEHEAAELWPRVNADPEARAVIDALEATSTDLRTLAAAPAEPMPADVAARIDAALAQEAQARGSSNVVGIDAARRRRNRRAGWGAGLLAAAAAVVAGVLITVPDGTGNETGGIAEPAPSSTGGDLPAPGGILGVRDFGPLENEQRLDACLEANSIDPDRKPAGIRPATIDGKPAVIVLYTTGQVAQYRLVALAADCGQDNPGLLRDEIIGKGGN</sequence>
<comment type="caution">
    <text evidence="1">The sequence shown here is derived from an EMBL/GenBank/DDBJ whole genome shotgun (WGS) entry which is preliminary data.</text>
</comment>
<dbReference type="Proteomes" id="UP000249915">
    <property type="component" value="Unassembled WGS sequence"/>
</dbReference>
<protein>
    <submittedName>
        <fullName evidence="1">Uncharacterized protein</fullName>
    </submittedName>
</protein>
<keyword evidence="2" id="KW-1185">Reference proteome</keyword>
<reference evidence="1 2" key="1">
    <citation type="submission" date="2016-07" db="EMBL/GenBank/DDBJ databases">
        <title>Draft genome sequence of Prauserella muralis DSM 45305, isolated from a mould-covered wall in an indoor environment.</title>
        <authorList>
            <person name="Ruckert C."/>
            <person name="Albersmeier A."/>
            <person name="Jiang C.-L."/>
            <person name="Jiang Y."/>
            <person name="Kalinowski J."/>
            <person name="Schneider O."/>
            <person name="Winkler A."/>
            <person name="Zotchev S.B."/>
        </authorList>
    </citation>
    <scope>NUCLEOTIDE SEQUENCE [LARGE SCALE GENOMIC DNA]</scope>
    <source>
        <strain evidence="1 2">DSM 45305</strain>
    </source>
</reference>
<proteinExistence type="predicted"/>
<name>A0A2V4B8R6_9PSEU</name>
<evidence type="ECO:0000313" key="1">
    <source>
        <dbReference type="EMBL" id="PXY31658.1"/>
    </source>
</evidence>
<organism evidence="1 2">
    <name type="scientific">Prauserella muralis</name>
    <dbReference type="NCBI Taxonomy" id="588067"/>
    <lineage>
        <taxon>Bacteria</taxon>
        <taxon>Bacillati</taxon>
        <taxon>Actinomycetota</taxon>
        <taxon>Actinomycetes</taxon>
        <taxon>Pseudonocardiales</taxon>
        <taxon>Pseudonocardiaceae</taxon>
        <taxon>Prauserella</taxon>
    </lineage>
</organism>
<accession>A0A2V4B8R6</accession>
<dbReference type="RefSeq" id="WP_112279686.1">
    <property type="nucleotide sequence ID" value="NZ_MASW01000001.1"/>
</dbReference>
<dbReference type="AlphaFoldDB" id="A0A2V4B8R6"/>
<gene>
    <name evidence="1" type="ORF">BAY60_04660</name>
</gene>
<dbReference type="EMBL" id="MASW01000001">
    <property type="protein sequence ID" value="PXY31658.1"/>
    <property type="molecule type" value="Genomic_DNA"/>
</dbReference>
<dbReference type="OrthoDB" id="4566632at2"/>